<dbReference type="EMBL" id="SRLO01000319">
    <property type="protein sequence ID" value="TNN61223.1"/>
    <property type="molecule type" value="Genomic_DNA"/>
</dbReference>
<sequence length="132" mass="14585">MHVCVDRNFCALHRTQKCVREDDCLEVTPLRGQPLTFLTSCWLVSSCSPAGLPRSPDTAGGRRETPRASSASSPLHDPAQTCTRHTGHLLLIAPCIQQLHAAVSPASRHIQYAGYTLFITRKLSYLLIFRDA</sequence>
<reference evidence="2 3" key="1">
    <citation type="submission" date="2019-03" db="EMBL/GenBank/DDBJ databases">
        <title>First draft genome of Liparis tanakae, snailfish: a comprehensive survey of snailfish specific genes.</title>
        <authorList>
            <person name="Kim W."/>
            <person name="Song I."/>
            <person name="Jeong J.-H."/>
            <person name="Kim D."/>
            <person name="Kim S."/>
            <person name="Ryu S."/>
            <person name="Song J.Y."/>
            <person name="Lee S.K."/>
        </authorList>
    </citation>
    <scope>NUCLEOTIDE SEQUENCE [LARGE SCALE GENOMIC DNA]</scope>
    <source>
        <tissue evidence="2">Muscle</tissue>
    </source>
</reference>
<name>A0A4Z2H872_9TELE</name>
<evidence type="ECO:0000256" key="1">
    <source>
        <dbReference type="SAM" id="MobiDB-lite"/>
    </source>
</evidence>
<organism evidence="2 3">
    <name type="scientific">Liparis tanakae</name>
    <name type="common">Tanaka's snailfish</name>
    <dbReference type="NCBI Taxonomy" id="230148"/>
    <lineage>
        <taxon>Eukaryota</taxon>
        <taxon>Metazoa</taxon>
        <taxon>Chordata</taxon>
        <taxon>Craniata</taxon>
        <taxon>Vertebrata</taxon>
        <taxon>Euteleostomi</taxon>
        <taxon>Actinopterygii</taxon>
        <taxon>Neopterygii</taxon>
        <taxon>Teleostei</taxon>
        <taxon>Neoteleostei</taxon>
        <taxon>Acanthomorphata</taxon>
        <taxon>Eupercaria</taxon>
        <taxon>Perciformes</taxon>
        <taxon>Cottioidei</taxon>
        <taxon>Cottales</taxon>
        <taxon>Liparidae</taxon>
        <taxon>Liparis</taxon>
    </lineage>
</organism>
<proteinExistence type="predicted"/>
<accession>A0A4Z2H872</accession>
<dbReference type="AlphaFoldDB" id="A0A4Z2H872"/>
<evidence type="ECO:0000313" key="3">
    <source>
        <dbReference type="Proteomes" id="UP000314294"/>
    </source>
</evidence>
<protein>
    <submittedName>
        <fullName evidence="2">Uncharacterized protein</fullName>
    </submittedName>
</protein>
<feature type="region of interest" description="Disordered" evidence="1">
    <location>
        <begin position="51"/>
        <end position="78"/>
    </location>
</feature>
<evidence type="ECO:0000313" key="2">
    <source>
        <dbReference type="EMBL" id="TNN61223.1"/>
    </source>
</evidence>
<keyword evidence="3" id="KW-1185">Reference proteome</keyword>
<gene>
    <name evidence="2" type="ORF">EYF80_028518</name>
</gene>
<dbReference type="Proteomes" id="UP000314294">
    <property type="component" value="Unassembled WGS sequence"/>
</dbReference>
<comment type="caution">
    <text evidence="2">The sequence shown here is derived from an EMBL/GenBank/DDBJ whole genome shotgun (WGS) entry which is preliminary data.</text>
</comment>